<name>A0A2G5C7Q4_AQUCA</name>
<dbReference type="AlphaFoldDB" id="A0A2G5C7Q4"/>
<accession>A0A2G5C7Q4</accession>
<reference evidence="2 3" key="1">
    <citation type="submission" date="2017-09" db="EMBL/GenBank/DDBJ databases">
        <title>WGS assembly of Aquilegia coerulea Goldsmith.</title>
        <authorList>
            <person name="Hodges S."/>
            <person name="Kramer E."/>
            <person name="Nordborg M."/>
            <person name="Tomkins J."/>
            <person name="Borevitz J."/>
            <person name="Derieg N."/>
            <person name="Yan J."/>
            <person name="Mihaltcheva S."/>
            <person name="Hayes R.D."/>
            <person name="Rokhsar D."/>
        </authorList>
    </citation>
    <scope>NUCLEOTIDE SEQUENCE [LARGE SCALE GENOMIC DNA]</scope>
    <source>
        <strain evidence="3">cv. Goldsmith</strain>
    </source>
</reference>
<keyword evidence="1" id="KW-0732">Signal</keyword>
<feature type="chain" id="PRO_5013814739" evidence="1">
    <location>
        <begin position="16"/>
        <end position="129"/>
    </location>
</feature>
<dbReference type="PANTHER" id="PTHR47379:SF3">
    <property type="entry name" value="SIALYLTRANSFERASE-LIKE PROTEIN 2"/>
    <property type="match status" value="1"/>
</dbReference>
<dbReference type="InParanoid" id="A0A2G5C7Q4"/>
<evidence type="ECO:0000256" key="1">
    <source>
        <dbReference type="SAM" id="SignalP"/>
    </source>
</evidence>
<dbReference type="Proteomes" id="UP000230069">
    <property type="component" value="Unassembled WGS sequence"/>
</dbReference>
<dbReference type="STRING" id="218851.A0A2G5C7Q4"/>
<evidence type="ECO:0000313" key="3">
    <source>
        <dbReference type="Proteomes" id="UP000230069"/>
    </source>
</evidence>
<dbReference type="PANTHER" id="PTHR47379">
    <property type="entry name" value="SIALYLTRANSFERASE-LIKE PROTEIN 2"/>
    <property type="match status" value="1"/>
</dbReference>
<organism evidence="2 3">
    <name type="scientific">Aquilegia coerulea</name>
    <name type="common">Rocky mountain columbine</name>
    <dbReference type="NCBI Taxonomy" id="218851"/>
    <lineage>
        <taxon>Eukaryota</taxon>
        <taxon>Viridiplantae</taxon>
        <taxon>Streptophyta</taxon>
        <taxon>Embryophyta</taxon>
        <taxon>Tracheophyta</taxon>
        <taxon>Spermatophyta</taxon>
        <taxon>Magnoliopsida</taxon>
        <taxon>Ranunculales</taxon>
        <taxon>Ranunculaceae</taxon>
        <taxon>Thalictroideae</taxon>
        <taxon>Aquilegia</taxon>
    </lineage>
</organism>
<keyword evidence="3" id="KW-1185">Reference proteome</keyword>
<evidence type="ECO:0000313" key="2">
    <source>
        <dbReference type="EMBL" id="PIA27324.1"/>
    </source>
</evidence>
<proteinExistence type="predicted"/>
<feature type="signal peptide" evidence="1">
    <location>
        <begin position="1"/>
        <end position="15"/>
    </location>
</feature>
<sequence>MRLLQLGLLLALASDDKVKLSDDDLNALLSLRSGLQKCVNANGLGVQALTGGYYCQVKIQFPSDTVPKWKDPKSRQLEGLSYDFKICEAVASWEQVWNSTTIFTREFIDALPNGWEEYAWQRINKGVLL</sequence>
<dbReference type="OrthoDB" id="1929545at2759"/>
<dbReference type="EMBL" id="KZ305097">
    <property type="protein sequence ID" value="PIA27324.1"/>
    <property type="molecule type" value="Genomic_DNA"/>
</dbReference>
<gene>
    <name evidence="2" type="ORF">AQUCO_08000002v1</name>
</gene>
<protein>
    <submittedName>
        <fullName evidence="2">Uncharacterized protein</fullName>
    </submittedName>
</protein>